<proteinExistence type="predicted"/>
<reference evidence="3" key="1">
    <citation type="journal article" date="2005" name="Environ. Microbiol.">
        <title>Genetic and functional properties of uncultivated thermophilic crenarchaeotes from a subsurface gold mine as revealed by analysis of genome fragments.</title>
        <authorList>
            <person name="Nunoura T."/>
            <person name="Hirayama H."/>
            <person name="Takami H."/>
            <person name="Oida H."/>
            <person name="Nishi S."/>
            <person name="Shimamura S."/>
            <person name="Suzuki Y."/>
            <person name="Inagaki F."/>
            <person name="Takai K."/>
            <person name="Nealson K.H."/>
            <person name="Horikoshi K."/>
        </authorList>
    </citation>
    <scope>NUCLEOTIDE SEQUENCE</scope>
</reference>
<dbReference type="InterPro" id="IPR003607">
    <property type="entry name" value="HD/PDEase_dom"/>
</dbReference>
<reference evidence="3" key="2">
    <citation type="journal article" date="2012" name="PLoS ONE">
        <title>A Deeply Branching Thermophilic Bacterium with an Ancient Acetyl-CoA Pathway Dominates a Subsurface Ecosystem.</title>
        <authorList>
            <person name="Takami H."/>
            <person name="Noguchi H."/>
            <person name="Takaki Y."/>
            <person name="Uchiyama I."/>
            <person name="Toyoda A."/>
            <person name="Nishi S."/>
            <person name="Chee G.-J."/>
            <person name="Arai W."/>
            <person name="Nunoura T."/>
            <person name="Itoh T."/>
            <person name="Hattori M."/>
            <person name="Takai K."/>
        </authorList>
    </citation>
    <scope>NUCLEOTIDE SEQUENCE</scope>
</reference>
<dbReference type="PANTHER" id="PTHR36442:SF1">
    <property type="entry name" value="CYCLIC-DI-AMP PHOSPHODIESTERASE PGPH"/>
    <property type="match status" value="1"/>
</dbReference>
<evidence type="ECO:0000313" key="3">
    <source>
        <dbReference type="EMBL" id="BAL53350.1"/>
    </source>
</evidence>
<dbReference type="AlphaFoldDB" id="H5SB14"/>
<dbReference type="InterPro" id="IPR006675">
    <property type="entry name" value="HDIG_dom"/>
</dbReference>
<organism evidence="3">
    <name type="scientific">uncultured Bacteroidota bacterium</name>
    <dbReference type="NCBI Taxonomy" id="152509"/>
    <lineage>
        <taxon>Bacteria</taxon>
        <taxon>Pseudomonadati</taxon>
        <taxon>Bacteroidota</taxon>
        <taxon>environmental samples</taxon>
    </lineage>
</organism>
<feature type="region of interest" description="Disordered" evidence="1">
    <location>
        <begin position="252"/>
        <end position="273"/>
    </location>
</feature>
<feature type="domain" description="HD/PDEase" evidence="2">
    <location>
        <begin position="46"/>
        <end position="205"/>
    </location>
</feature>
<dbReference type="Gene3D" id="1.10.3210.10">
    <property type="entry name" value="Hypothetical protein af1432"/>
    <property type="match status" value="1"/>
</dbReference>
<protein>
    <submittedName>
        <fullName evidence="3">Hypothetical conserved protein</fullName>
    </submittedName>
</protein>
<dbReference type="CDD" id="cd00077">
    <property type="entry name" value="HDc"/>
    <property type="match status" value="1"/>
</dbReference>
<dbReference type="NCBIfam" id="TIGR00277">
    <property type="entry name" value="HDIG"/>
    <property type="match status" value="1"/>
</dbReference>
<dbReference type="PANTHER" id="PTHR36442">
    <property type="entry name" value="CYCLIC-DI-AMP PHOSPHODIESTERASE PGPH"/>
    <property type="match status" value="1"/>
</dbReference>
<dbReference type="EMBL" id="AP011655">
    <property type="protein sequence ID" value="BAL53350.1"/>
    <property type="molecule type" value="Genomic_DNA"/>
</dbReference>
<dbReference type="SMART" id="SM00471">
    <property type="entry name" value="HDc"/>
    <property type="match status" value="1"/>
</dbReference>
<dbReference type="SUPFAM" id="SSF109604">
    <property type="entry name" value="HD-domain/PDEase-like"/>
    <property type="match status" value="1"/>
</dbReference>
<name>H5SB14_9BACT</name>
<dbReference type="InterPro" id="IPR006674">
    <property type="entry name" value="HD_domain"/>
</dbReference>
<dbReference type="Pfam" id="PF01966">
    <property type="entry name" value="HD"/>
    <property type="match status" value="1"/>
</dbReference>
<sequence length="273" mass="30712">MNAVVSPLVVWTALVVLDRVFDVPTDVRLLQLDTLTHPLLVKLRQVAPGTYQHTLNVANLAEHAAIAISANPLLARVGAYFHDIGKIRKPEYFAENQIDLENKHRELSPWRSAAIIRAHVEDGVELALEYRLPPKVVEFIPTHHGTSLIRHFYAQALEEARMNNQPVDERDFRYGGPKPHTKETGIVMLADISEAIARVAESPKDIEERLERVFREKIDDGQLDECPLTLSEITTIRRLFADLLIGMVHQRPDYKTPEPESVPVSTAPPPPAS</sequence>
<accession>H5SB14</accession>
<evidence type="ECO:0000256" key="1">
    <source>
        <dbReference type="SAM" id="MobiDB-lite"/>
    </source>
</evidence>
<dbReference type="InterPro" id="IPR052722">
    <property type="entry name" value="PgpH_phosphodiesterase"/>
</dbReference>
<gene>
    <name evidence="3" type="ORF">HGMM_F06F04C31</name>
</gene>
<evidence type="ECO:0000259" key="2">
    <source>
        <dbReference type="SMART" id="SM00471"/>
    </source>
</evidence>